<keyword evidence="8" id="KW-0597">Phosphoprotein</keyword>
<name>A0A6J4NCG0_9BACT</name>
<keyword evidence="11" id="KW-0547">Nucleotide-binding</keyword>
<dbReference type="InterPro" id="IPR036890">
    <property type="entry name" value="HATPase_C_sf"/>
</dbReference>
<dbReference type="InterPro" id="IPR011110">
    <property type="entry name" value="Reg_prop"/>
</dbReference>
<evidence type="ECO:0000256" key="13">
    <source>
        <dbReference type="ARBA" id="ARBA00022840"/>
    </source>
</evidence>
<keyword evidence="19" id="KW-1133">Transmembrane helix</keyword>
<dbReference type="GO" id="GO:0003677">
    <property type="term" value="F:DNA binding"/>
    <property type="evidence" value="ECO:0007669"/>
    <property type="project" value="UniProtKB-KW"/>
</dbReference>
<evidence type="ECO:0000259" key="20">
    <source>
        <dbReference type="PROSITE" id="PS50109"/>
    </source>
</evidence>
<dbReference type="Pfam" id="PF02518">
    <property type="entry name" value="HATPase_c"/>
    <property type="match status" value="1"/>
</dbReference>
<keyword evidence="19" id="KW-0472">Membrane</keyword>
<dbReference type="PANTHER" id="PTHR24421">
    <property type="entry name" value="NITRATE/NITRITE SENSOR PROTEIN NARX-RELATED"/>
    <property type="match status" value="1"/>
</dbReference>
<comment type="cofactor">
    <cofactor evidence="2">
        <name>[4Fe-4S] cluster</name>
        <dbReference type="ChEBI" id="CHEBI:49883"/>
    </cofactor>
</comment>
<evidence type="ECO:0000256" key="3">
    <source>
        <dbReference type="ARBA" id="ARBA00004496"/>
    </source>
</evidence>
<dbReference type="Gene3D" id="3.30.565.10">
    <property type="entry name" value="Histidine kinase-like ATPase, C-terminal domain"/>
    <property type="match status" value="1"/>
</dbReference>
<dbReference type="GO" id="GO:0046983">
    <property type="term" value="F:protein dimerization activity"/>
    <property type="evidence" value="ECO:0007669"/>
    <property type="project" value="InterPro"/>
</dbReference>
<dbReference type="GO" id="GO:0016020">
    <property type="term" value="C:membrane"/>
    <property type="evidence" value="ECO:0007669"/>
    <property type="project" value="InterPro"/>
</dbReference>
<evidence type="ECO:0000256" key="19">
    <source>
        <dbReference type="SAM" id="Phobius"/>
    </source>
</evidence>
<dbReference type="PANTHER" id="PTHR24421:SF10">
    <property type="entry name" value="NITRATE_NITRITE SENSOR PROTEIN NARQ"/>
    <property type="match status" value="1"/>
</dbReference>
<dbReference type="EMBL" id="CADCUR010000027">
    <property type="protein sequence ID" value="CAA9380918.1"/>
    <property type="molecule type" value="Genomic_DNA"/>
</dbReference>
<dbReference type="GO" id="GO:0005737">
    <property type="term" value="C:cytoplasm"/>
    <property type="evidence" value="ECO:0007669"/>
    <property type="project" value="UniProtKB-SubCell"/>
</dbReference>
<keyword evidence="14" id="KW-0408">Iron</keyword>
<evidence type="ECO:0000256" key="9">
    <source>
        <dbReference type="ARBA" id="ARBA00022679"/>
    </source>
</evidence>
<evidence type="ECO:0000256" key="10">
    <source>
        <dbReference type="ARBA" id="ARBA00022723"/>
    </source>
</evidence>
<keyword evidence="16" id="KW-0411">Iron-sulfur</keyword>
<evidence type="ECO:0000256" key="11">
    <source>
        <dbReference type="ARBA" id="ARBA00022741"/>
    </source>
</evidence>
<feature type="transmembrane region" description="Helical" evidence="19">
    <location>
        <begin position="747"/>
        <end position="766"/>
    </location>
</feature>
<comment type="catalytic activity">
    <reaction evidence="1">
        <text>ATP + protein L-histidine = ADP + protein N-phospho-L-histidine.</text>
        <dbReference type="EC" id="2.7.13.3"/>
    </reaction>
</comment>
<reference evidence="21" key="1">
    <citation type="submission" date="2020-02" db="EMBL/GenBank/DDBJ databases">
        <authorList>
            <person name="Meier V. D."/>
        </authorList>
    </citation>
    <scope>NUCLEOTIDE SEQUENCE</scope>
    <source>
        <strain evidence="21">AVDCRST_MAG74</strain>
    </source>
</reference>
<dbReference type="GO" id="GO:0051539">
    <property type="term" value="F:4 iron, 4 sulfur cluster binding"/>
    <property type="evidence" value="ECO:0007669"/>
    <property type="project" value="UniProtKB-KW"/>
</dbReference>
<dbReference type="GO" id="GO:0005524">
    <property type="term" value="F:ATP binding"/>
    <property type="evidence" value="ECO:0007669"/>
    <property type="project" value="UniProtKB-KW"/>
</dbReference>
<dbReference type="GO" id="GO:0046872">
    <property type="term" value="F:metal ion binding"/>
    <property type="evidence" value="ECO:0007669"/>
    <property type="project" value="UniProtKB-KW"/>
</dbReference>
<evidence type="ECO:0000313" key="21">
    <source>
        <dbReference type="EMBL" id="CAA9380918.1"/>
    </source>
</evidence>
<evidence type="ECO:0000256" key="2">
    <source>
        <dbReference type="ARBA" id="ARBA00001966"/>
    </source>
</evidence>
<comment type="subcellular location">
    <subcellularLocation>
        <location evidence="3">Cytoplasm</location>
    </subcellularLocation>
</comment>
<dbReference type="InterPro" id="IPR015943">
    <property type="entry name" value="WD40/YVTN_repeat-like_dom_sf"/>
</dbReference>
<dbReference type="Pfam" id="PF07495">
    <property type="entry name" value="Y_Y_Y"/>
    <property type="match status" value="1"/>
</dbReference>
<keyword evidence="9" id="KW-0808">Transferase</keyword>
<keyword evidence="12" id="KW-0418">Kinase</keyword>
<evidence type="ECO:0000256" key="14">
    <source>
        <dbReference type="ARBA" id="ARBA00023004"/>
    </source>
</evidence>
<dbReference type="Gene3D" id="2.60.40.10">
    <property type="entry name" value="Immunoglobulins"/>
    <property type="match status" value="1"/>
</dbReference>
<dbReference type="SMART" id="SM00387">
    <property type="entry name" value="HATPase_c"/>
    <property type="match status" value="1"/>
</dbReference>
<evidence type="ECO:0000256" key="16">
    <source>
        <dbReference type="ARBA" id="ARBA00023014"/>
    </source>
</evidence>
<keyword evidence="6" id="KW-0004">4Fe-4S</keyword>
<dbReference type="InterPro" id="IPR005467">
    <property type="entry name" value="His_kinase_dom"/>
</dbReference>
<dbReference type="AlphaFoldDB" id="A0A6J4NCG0"/>
<dbReference type="InterPro" id="IPR004358">
    <property type="entry name" value="Sig_transdc_His_kin-like_C"/>
</dbReference>
<evidence type="ECO:0000256" key="17">
    <source>
        <dbReference type="ARBA" id="ARBA00024827"/>
    </source>
</evidence>
<keyword evidence="7" id="KW-0963">Cytoplasm</keyword>
<dbReference type="CDD" id="cd16917">
    <property type="entry name" value="HATPase_UhpB-NarQ-NarX-like"/>
    <property type="match status" value="1"/>
</dbReference>
<gene>
    <name evidence="21" type="ORF">AVDCRST_MAG74-359</name>
</gene>
<dbReference type="Pfam" id="PF07494">
    <property type="entry name" value="Reg_prop"/>
    <property type="match status" value="6"/>
</dbReference>
<organism evidence="21">
    <name type="scientific">uncultured Pyrinomonadaceae bacterium</name>
    <dbReference type="NCBI Taxonomy" id="2283094"/>
    <lineage>
        <taxon>Bacteria</taxon>
        <taxon>Pseudomonadati</taxon>
        <taxon>Acidobacteriota</taxon>
        <taxon>Blastocatellia</taxon>
        <taxon>Blastocatellales</taxon>
        <taxon>Pyrinomonadaceae</taxon>
        <taxon>environmental samples</taxon>
    </lineage>
</organism>
<feature type="domain" description="Histidine kinase" evidence="20">
    <location>
        <begin position="801"/>
        <end position="992"/>
    </location>
</feature>
<proteinExistence type="predicted"/>
<dbReference type="InterPro" id="IPR003594">
    <property type="entry name" value="HATPase_dom"/>
</dbReference>
<keyword evidence="10" id="KW-0479">Metal-binding</keyword>
<dbReference type="Gene3D" id="1.20.5.1930">
    <property type="match status" value="1"/>
</dbReference>
<keyword evidence="15" id="KW-0902">Two-component regulatory system</keyword>
<evidence type="ECO:0000256" key="1">
    <source>
        <dbReference type="ARBA" id="ARBA00000085"/>
    </source>
</evidence>
<evidence type="ECO:0000256" key="18">
    <source>
        <dbReference type="ARBA" id="ARBA00030800"/>
    </source>
</evidence>
<evidence type="ECO:0000256" key="12">
    <source>
        <dbReference type="ARBA" id="ARBA00022777"/>
    </source>
</evidence>
<dbReference type="Pfam" id="PF07730">
    <property type="entry name" value="HisKA_3"/>
    <property type="match status" value="1"/>
</dbReference>
<dbReference type="EC" id="2.7.13.3" evidence="4"/>
<sequence length="993" mass="110262">MHAKRIQNFFLQNWLCGLAIGVICAANIYADKYHFDSRDTDSGLPQNSVKAILQTGDGYFWFTTLDGAVRYDGAKFTVFNTANSPGIRSNRFASMYESANGALWLGTEDGGLTRYQNGEFHSFSADEGLPHNLVKTIAGDENGELLVGTHNAVGRLKNDAFEILFKQPNPDRTYFGKSPSGLWFWDNTAYYRLKNGILETHPTGGALNSEYTSVIFEDRAGDLWIGRRDGGLYKLKGGDFQSPLQYFPLRENFTSAFQDRQGQMWFGTASGALYVLQNERFVELIEPQESSTSDAIAGNGIISIYQDREGTIWCGTFARGLKQLNREIITVLTTSQGLISGNVSAILEMSAGEIWIAANNVSRYKDGKFTNYAEAKAAFALAEDREGALWIGGIDGLLGFKDDKFADLGEPIRKLLGINFEIYDIHPDRAGNVWFGTNKGLIRLDGDGATKLFTTRDGLAGDNVKIIYEDANGDLWIGTYGGLSRFDGESFVNFNERNGLSGNRVRSIYEDASGTFWIGTYDRGLNRFRDGKFTNYTTAVGLFNDGVFQILEDRRGNLWMSSNRGIYRVAKSQLEDYAAGKINLVTSVAYGKQDGLLNTECNGGTQPAGVKTKDGRLWFPTQDGAAVIDPEAVSINPLPPPVVIESALIDRESAAFSDELEIAPGKNDLEINYTALSFIKPEQVRFRYKLEGLNDDWVEAGNRRAAYYSYVPPGEYKFRVVAANSDGVWNESGAMIRVVVQPPFWRTWWFAALIVCSLVGLGFLIYNRRVAVLKRAHHVQEAFSRRLIESQEQDRKRIAAELHDGLGQSLVIIKNRAVLSLTARENYERAFEQLDEIAGAATEALNEVKEITYNLRPYQLDHLGLTKAIESMLRRASSDATEFSFEIDLIDGRFPEDSEINVYRIVQESVNNIIKHASASLAKIRIKGCERTVEITIEDNGKGFNTGKIRGNGGGFGLLGIAERTRIFDGVFEVHSTVGRGTVISIKLPANQS</sequence>
<evidence type="ECO:0000256" key="7">
    <source>
        <dbReference type="ARBA" id="ARBA00022490"/>
    </source>
</evidence>
<dbReference type="SUPFAM" id="SSF55874">
    <property type="entry name" value="ATPase domain of HSP90 chaperone/DNA topoisomerase II/histidine kinase"/>
    <property type="match status" value="1"/>
</dbReference>
<dbReference type="PROSITE" id="PS50109">
    <property type="entry name" value="HIS_KIN"/>
    <property type="match status" value="1"/>
</dbReference>
<comment type="function">
    <text evidence="17">Member of the two-component regulatory system NreB/NreC involved in the control of dissimilatory nitrate/nitrite reduction in response to oxygen. NreB functions as a direct oxygen sensor histidine kinase which is autophosphorylated, in the absence of oxygen, probably at the conserved histidine residue, and transfers its phosphate group probably to a conserved aspartate residue of NreC. NreB/NreC activates the expression of the nitrate (narGHJI) and nitrite (nir) reductase operons, as well as the putative nitrate transporter gene narT.</text>
</comment>
<dbReference type="InterPro" id="IPR050482">
    <property type="entry name" value="Sensor_HK_TwoCompSys"/>
</dbReference>
<evidence type="ECO:0000256" key="4">
    <source>
        <dbReference type="ARBA" id="ARBA00012438"/>
    </source>
</evidence>
<accession>A0A6J4NCG0</accession>
<evidence type="ECO:0000256" key="5">
    <source>
        <dbReference type="ARBA" id="ARBA00017322"/>
    </source>
</evidence>
<evidence type="ECO:0000256" key="6">
    <source>
        <dbReference type="ARBA" id="ARBA00022485"/>
    </source>
</evidence>
<dbReference type="PRINTS" id="PR00344">
    <property type="entry name" value="BCTRLSENSOR"/>
</dbReference>
<dbReference type="InterPro" id="IPR011712">
    <property type="entry name" value="Sig_transdc_His_kin_sub3_dim/P"/>
</dbReference>
<dbReference type="InterPro" id="IPR013783">
    <property type="entry name" value="Ig-like_fold"/>
</dbReference>
<dbReference type="InterPro" id="IPR011123">
    <property type="entry name" value="Y_Y_Y"/>
</dbReference>
<protein>
    <recommendedName>
        <fullName evidence="5">Oxygen sensor histidine kinase NreB</fullName>
        <ecNumber evidence="4">2.7.13.3</ecNumber>
    </recommendedName>
    <alternativeName>
        <fullName evidence="18">Nitrogen regulation protein B</fullName>
    </alternativeName>
</protein>
<keyword evidence="19" id="KW-0812">Transmembrane</keyword>
<evidence type="ECO:0000256" key="8">
    <source>
        <dbReference type="ARBA" id="ARBA00022553"/>
    </source>
</evidence>
<evidence type="ECO:0000256" key="15">
    <source>
        <dbReference type="ARBA" id="ARBA00023012"/>
    </source>
</evidence>
<dbReference type="Gene3D" id="2.130.10.10">
    <property type="entry name" value="YVTN repeat-like/Quinoprotein amine dehydrogenase"/>
    <property type="match status" value="4"/>
</dbReference>
<keyword evidence="13" id="KW-0067">ATP-binding</keyword>
<dbReference type="SUPFAM" id="SSF63829">
    <property type="entry name" value="Calcium-dependent phosphotriesterase"/>
    <property type="match status" value="3"/>
</dbReference>
<keyword evidence="21" id="KW-0238">DNA-binding</keyword>
<dbReference type="GO" id="GO:0000155">
    <property type="term" value="F:phosphorelay sensor kinase activity"/>
    <property type="evidence" value="ECO:0007669"/>
    <property type="project" value="InterPro"/>
</dbReference>